<dbReference type="Gene3D" id="2.60.40.10">
    <property type="entry name" value="Immunoglobulins"/>
    <property type="match status" value="3"/>
</dbReference>
<feature type="transmembrane region" description="Helical" evidence="3">
    <location>
        <begin position="447"/>
        <end position="468"/>
    </location>
</feature>
<name>A0A3N0Z124_ANAGA</name>
<feature type="domain" description="Ig-like" evidence="4">
    <location>
        <begin position="343"/>
        <end position="430"/>
    </location>
</feature>
<keyword evidence="1" id="KW-0325">Glycoprotein</keyword>
<feature type="domain" description="Ig-like" evidence="4">
    <location>
        <begin position="822"/>
        <end position="911"/>
    </location>
</feature>
<keyword evidence="6" id="KW-1185">Reference proteome</keyword>
<comment type="caution">
    <text evidence="5">The sequence shown here is derived from an EMBL/GenBank/DDBJ whole genome shotgun (WGS) entry which is preliminary data.</text>
</comment>
<dbReference type="InterPro" id="IPR007110">
    <property type="entry name" value="Ig-like_dom"/>
</dbReference>
<dbReference type="EMBL" id="RJVU01017170">
    <property type="protein sequence ID" value="ROL52239.1"/>
    <property type="molecule type" value="Genomic_DNA"/>
</dbReference>
<dbReference type="PROSITE" id="PS50835">
    <property type="entry name" value="IG_LIKE"/>
    <property type="match status" value="3"/>
</dbReference>
<dbReference type="Pfam" id="PF07654">
    <property type="entry name" value="C1-set"/>
    <property type="match status" value="3"/>
</dbReference>
<keyword evidence="2" id="KW-0393">Immunoglobulin domain</keyword>
<dbReference type="InterPro" id="IPR011161">
    <property type="entry name" value="MHC_I-like_Ag-recog"/>
</dbReference>
<dbReference type="Proteomes" id="UP000281406">
    <property type="component" value="Unassembled WGS sequence"/>
</dbReference>
<dbReference type="SMART" id="SM00407">
    <property type="entry name" value="IGc1"/>
    <property type="match status" value="3"/>
</dbReference>
<feature type="domain" description="Ig-like" evidence="4">
    <location>
        <begin position="36"/>
        <end position="124"/>
    </location>
</feature>
<dbReference type="InterPro" id="IPR011162">
    <property type="entry name" value="MHC_I/II-like_Ag-recog"/>
</dbReference>
<keyword evidence="3" id="KW-1133">Transmembrane helix</keyword>
<dbReference type="SUPFAM" id="SSF48726">
    <property type="entry name" value="Immunoglobulin"/>
    <property type="match status" value="3"/>
</dbReference>
<dbReference type="SUPFAM" id="SSF54452">
    <property type="entry name" value="MHC antigen-recognition domain"/>
    <property type="match status" value="3"/>
</dbReference>
<feature type="transmembrane region" description="Helical" evidence="3">
    <location>
        <begin position="142"/>
        <end position="162"/>
    </location>
</feature>
<gene>
    <name evidence="5" type="ORF">DPX16_8643</name>
</gene>
<dbReference type="AlphaFoldDB" id="A0A3N0Z124"/>
<dbReference type="PROSITE" id="PS00290">
    <property type="entry name" value="IG_MHC"/>
    <property type="match status" value="2"/>
</dbReference>
<dbReference type="PANTHER" id="PTHR16675">
    <property type="entry name" value="MHC CLASS I-RELATED"/>
    <property type="match status" value="1"/>
</dbReference>
<protein>
    <submittedName>
        <fullName evidence="5">HLA class I histocompatibility antigen, Cw-5 alpha chain</fullName>
    </submittedName>
</protein>
<dbReference type="InterPro" id="IPR003597">
    <property type="entry name" value="Ig_C1-set"/>
</dbReference>
<organism evidence="5 6">
    <name type="scientific">Anabarilius grahami</name>
    <name type="common">Kanglang fish</name>
    <name type="synonym">Barilius grahami</name>
    <dbReference type="NCBI Taxonomy" id="495550"/>
    <lineage>
        <taxon>Eukaryota</taxon>
        <taxon>Metazoa</taxon>
        <taxon>Chordata</taxon>
        <taxon>Craniata</taxon>
        <taxon>Vertebrata</taxon>
        <taxon>Euteleostomi</taxon>
        <taxon>Actinopterygii</taxon>
        <taxon>Neopterygii</taxon>
        <taxon>Teleostei</taxon>
        <taxon>Ostariophysi</taxon>
        <taxon>Cypriniformes</taxon>
        <taxon>Xenocyprididae</taxon>
        <taxon>Xenocypridinae</taxon>
        <taxon>Xenocypridinae incertae sedis</taxon>
        <taxon>Anabarilius</taxon>
    </lineage>
</organism>
<accession>A0A3N0Z124</accession>
<evidence type="ECO:0000256" key="2">
    <source>
        <dbReference type="ARBA" id="ARBA00023319"/>
    </source>
</evidence>
<keyword evidence="3" id="KW-0812">Transmembrane</keyword>
<dbReference type="Pfam" id="PF00129">
    <property type="entry name" value="MHC_I"/>
    <property type="match status" value="3"/>
</dbReference>
<dbReference type="InterPro" id="IPR050208">
    <property type="entry name" value="MHC_class-I_related"/>
</dbReference>
<dbReference type="PANTHER" id="PTHR16675:SF193">
    <property type="entry name" value="LOC571647 PROTEIN-RELATED"/>
    <property type="match status" value="1"/>
</dbReference>
<evidence type="ECO:0000256" key="1">
    <source>
        <dbReference type="ARBA" id="ARBA00023180"/>
    </source>
</evidence>
<evidence type="ECO:0000313" key="6">
    <source>
        <dbReference type="Proteomes" id="UP000281406"/>
    </source>
</evidence>
<evidence type="ECO:0000259" key="4">
    <source>
        <dbReference type="PROSITE" id="PS50835"/>
    </source>
</evidence>
<reference evidence="5 6" key="1">
    <citation type="submission" date="2018-10" db="EMBL/GenBank/DDBJ databases">
        <title>Genome assembly for a Yunnan-Guizhou Plateau 3E fish, Anabarilius grahami (Regan), and its evolutionary and genetic applications.</title>
        <authorList>
            <person name="Jiang W."/>
        </authorList>
    </citation>
    <scope>NUCLEOTIDE SEQUENCE [LARGE SCALE GENOMIC DNA]</scope>
    <source>
        <strain evidence="5">AG-KIZ</strain>
        <tissue evidence="5">Muscle</tissue>
    </source>
</reference>
<dbReference type="InterPro" id="IPR003006">
    <property type="entry name" value="Ig/MHC_CS"/>
</dbReference>
<keyword evidence="3" id="KW-0472">Membrane</keyword>
<dbReference type="OrthoDB" id="9447187at2759"/>
<dbReference type="GO" id="GO:0006955">
    <property type="term" value="P:immune response"/>
    <property type="evidence" value="ECO:0007669"/>
    <property type="project" value="TreeGrafter"/>
</dbReference>
<dbReference type="GO" id="GO:0005615">
    <property type="term" value="C:extracellular space"/>
    <property type="evidence" value="ECO:0007669"/>
    <property type="project" value="TreeGrafter"/>
</dbReference>
<evidence type="ECO:0000256" key="3">
    <source>
        <dbReference type="SAM" id="Phobius"/>
    </source>
</evidence>
<proteinExistence type="predicted"/>
<dbReference type="GO" id="GO:0009897">
    <property type="term" value="C:external side of plasma membrane"/>
    <property type="evidence" value="ECO:0007669"/>
    <property type="project" value="TreeGrafter"/>
</dbReference>
<dbReference type="InterPro" id="IPR037055">
    <property type="entry name" value="MHC_I-like_Ag-recog_sf"/>
</dbReference>
<evidence type="ECO:0000313" key="5">
    <source>
        <dbReference type="EMBL" id="ROL52239.1"/>
    </source>
</evidence>
<sequence>MQWIDKNPKAKETKEKWDNQTDRNKYIKHYLEDCQPDVLVFALQAAPVDQNKLNLTCLATGFYPRDVQMNIRLYRINLEDQTSSGIRPNDDGSFQMRISVKIDRNHEGSYDCLLIHSSLTEPVTVKWDGKCSNCNPEHRRDVGAIAVVLLLTVIVIVICFIYKRKRSNEKHNVYYRFTVLTTADPFPPFSAVGVCDDREFAHYNNEVEIWLRANVNKHDRTEPLTEPHDPRDWYKDLLKTLSNCTHSHCSELHVLQRITGCKLEKLPDGTVKSLTAYDEYGFDGEDFISFNFYTMQWIDKNPKAKETKEKWNNQTDRNKYIKNYLEDCVHTISTYNNTNMSRPDIYVFAKKIPADHSKLVLTCLATGFYPRDIEMYIRLYRNILDDQTSSGIRPNDDETFQMRNSVEIDRNYKASYDCLVIHSSLTASVEWADGRCLNCEPEPRQSVIGGASAVLVVLVVLVLAASYYRYKWKKSNEKYYLHYMFTVLTKADTFPEFSAVVVANGRQVKHYSNEERVWVRDGRTVSDWTNTPADPPDSRNWFIHQIRTLTNCTNSQCSELHVLQRIIGCELEKLPDGTVNLTVFDEYGFDGEDFISFNSDTMQWIDKNPKARETKEKWDLHTGRNQVLKYFLKNCIDWISKFHNTKKLKYYLHYMFTVLTKADTFPEFSAVVVANGRQVKHYSNEERVWVRDGRTVFDWTNTPSDPPDSRDWFIHQLKMLSDCTNSQCSELHFLQRIIGCELEKLPNGTTKSLSVFDEYGFDGEDFIAFNSDTMKWIDKNPKAKETKMKWDHQTERNQVLKYFLNTCVHWISMIHNTEKCSPDVHVSARKVHNDESNLVLTCLATGFYPRDVQMNIRLDKTKLEDQTSSEIKPNADETFQMSTSVKIDRNYKGSYDCLVIHNSLKRPASVDWGKYHYKFSLE</sequence>
<dbReference type="InterPro" id="IPR036179">
    <property type="entry name" value="Ig-like_dom_sf"/>
</dbReference>
<dbReference type="Gene3D" id="3.30.500.10">
    <property type="entry name" value="MHC class I-like antigen recognition-like"/>
    <property type="match status" value="4"/>
</dbReference>
<dbReference type="InterPro" id="IPR013783">
    <property type="entry name" value="Ig-like_fold"/>
</dbReference>